<keyword evidence="4 7" id="KW-1133">Transmembrane helix</keyword>
<dbReference type="RefSeq" id="WP_378284408.1">
    <property type="nucleotide sequence ID" value="NZ_JBHSON010000035.1"/>
</dbReference>
<organism evidence="8 9">
    <name type="scientific">Actinomadura rugatobispora</name>
    <dbReference type="NCBI Taxonomy" id="1994"/>
    <lineage>
        <taxon>Bacteria</taxon>
        <taxon>Bacillati</taxon>
        <taxon>Actinomycetota</taxon>
        <taxon>Actinomycetes</taxon>
        <taxon>Streptosporangiales</taxon>
        <taxon>Thermomonosporaceae</taxon>
        <taxon>Actinomadura</taxon>
    </lineage>
</organism>
<protein>
    <submittedName>
        <fullName evidence="8">Lysylphosphatidylglycerol synthase transmembrane domain-containing protein</fullName>
    </submittedName>
</protein>
<evidence type="ECO:0000256" key="1">
    <source>
        <dbReference type="ARBA" id="ARBA00004651"/>
    </source>
</evidence>
<proteinExistence type="predicted"/>
<dbReference type="Proteomes" id="UP001596074">
    <property type="component" value="Unassembled WGS sequence"/>
</dbReference>
<evidence type="ECO:0000256" key="4">
    <source>
        <dbReference type="ARBA" id="ARBA00022989"/>
    </source>
</evidence>
<dbReference type="Pfam" id="PF03706">
    <property type="entry name" value="LPG_synthase_TM"/>
    <property type="match status" value="1"/>
</dbReference>
<evidence type="ECO:0000256" key="6">
    <source>
        <dbReference type="SAM" id="MobiDB-lite"/>
    </source>
</evidence>
<evidence type="ECO:0000313" key="9">
    <source>
        <dbReference type="Proteomes" id="UP001596074"/>
    </source>
</evidence>
<feature type="transmembrane region" description="Helical" evidence="7">
    <location>
        <begin position="264"/>
        <end position="286"/>
    </location>
</feature>
<feature type="transmembrane region" description="Helical" evidence="7">
    <location>
        <begin position="218"/>
        <end position="239"/>
    </location>
</feature>
<comment type="subcellular location">
    <subcellularLocation>
        <location evidence="1">Cell membrane</location>
        <topology evidence="1">Multi-pass membrane protein</topology>
    </subcellularLocation>
</comment>
<dbReference type="InterPro" id="IPR022791">
    <property type="entry name" value="L-PG_synthase/AglD"/>
</dbReference>
<keyword evidence="9" id="KW-1185">Reference proteome</keyword>
<feature type="transmembrane region" description="Helical" evidence="7">
    <location>
        <begin position="72"/>
        <end position="91"/>
    </location>
</feature>
<reference evidence="9" key="1">
    <citation type="journal article" date="2019" name="Int. J. Syst. Evol. Microbiol.">
        <title>The Global Catalogue of Microorganisms (GCM) 10K type strain sequencing project: providing services to taxonomists for standard genome sequencing and annotation.</title>
        <authorList>
            <consortium name="The Broad Institute Genomics Platform"/>
            <consortium name="The Broad Institute Genome Sequencing Center for Infectious Disease"/>
            <person name="Wu L."/>
            <person name="Ma J."/>
        </authorList>
    </citation>
    <scope>NUCLEOTIDE SEQUENCE [LARGE SCALE GENOMIC DNA]</scope>
    <source>
        <strain evidence="9">KCTC 42087</strain>
    </source>
</reference>
<feature type="transmembrane region" description="Helical" evidence="7">
    <location>
        <begin position="327"/>
        <end position="349"/>
    </location>
</feature>
<evidence type="ECO:0000256" key="3">
    <source>
        <dbReference type="ARBA" id="ARBA00022692"/>
    </source>
</evidence>
<evidence type="ECO:0000256" key="7">
    <source>
        <dbReference type="SAM" id="Phobius"/>
    </source>
</evidence>
<feature type="region of interest" description="Disordered" evidence="6">
    <location>
        <begin position="46"/>
        <end position="67"/>
    </location>
</feature>
<keyword evidence="5 7" id="KW-0472">Membrane</keyword>
<feature type="transmembrane region" description="Helical" evidence="7">
    <location>
        <begin position="298"/>
        <end position="315"/>
    </location>
</feature>
<feature type="transmembrane region" description="Helical" evidence="7">
    <location>
        <begin position="97"/>
        <end position="125"/>
    </location>
</feature>
<evidence type="ECO:0000313" key="8">
    <source>
        <dbReference type="EMBL" id="MFC5748729.1"/>
    </source>
</evidence>
<dbReference type="PANTHER" id="PTHR40277:SF1">
    <property type="entry name" value="BLL5419 PROTEIN"/>
    <property type="match status" value="1"/>
</dbReference>
<comment type="caution">
    <text evidence="8">The sequence shown here is derived from an EMBL/GenBank/DDBJ whole genome shotgun (WGS) entry which is preliminary data.</text>
</comment>
<keyword evidence="2" id="KW-1003">Cell membrane</keyword>
<name>A0ABW0ZZK6_9ACTN</name>
<dbReference type="PANTHER" id="PTHR40277">
    <property type="entry name" value="BLL5419 PROTEIN"/>
    <property type="match status" value="1"/>
</dbReference>
<gene>
    <name evidence="8" type="ORF">ACFPZN_24195</name>
</gene>
<sequence>MTGRSDGMDTLLPAARLAHATHATHATRTARTARVRRARALAHGETATTGADEVAGGDASPRRRAGRGRAGYGPWLRTLAGAAIIGALIWWHSADAFVAALGSITAGSVAAALGVGLLTTVFSALRWRLVARRLGLRLPCGAAVADYYRALFLNAVLPAGVLGDVHRAVSHGRDAGDVGRAVRAVVLERLAGLIVVIVAGAAVLLAQPALLAAMAPGLLGPAAVVAAGGLAVAAVVVLARGRLGRALSAATADARRVLLGRDTWPGIVLLSAAGFAGHISLFLVAARVAGADAPLTRLLPLVVLALLAMGLPLNVGGWGPREATMALAFGAAGLGAGQGLAVAVVYGALTLVSSLPGAAVLAVRALPALRAPRAAPALAVEGAQVVPERRDERTEKVPALTGGGQ</sequence>
<accession>A0ABW0ZZK6</accession>
<dbReference type="EMBL" id="JBHSON010000035">
    <property type="protein sequence ID" value="MFC5748729.1"/>
    <property type="molecule type" value="Genomic_DNA"/>
</dbReference>
<feature type="transmembrane region" description="Helical" evidence="7">
    <location>
        <begin position="190"/>
        <end position="212"/>
    </location>
</feature>
<keyword evidence="3 7" id="KW-0812">Transmembrane</keyword>
<evidence type="ECO:0000256" key="2">
    <source>
        <dbReference type="ARBA" id="ARBA00022475"/>
    </source>
</evidence>
<evidence type="ECO:0000256" key="5">
    <source>
        <dbReference type="ARBA" id="ARBA00023136"/>
    </source>
</evidence>